<gene>
    <name evidence="1" type="ORF">KM295_14840</name>
</gene>
<reference evidence="1" key="1">
    <citation type="journal article" date="2023" name="Front. Microbiol.">
        <title>Genomic-based phylogenetic and metabolic analyses of the genus Natronomonas, and description of Natronomonas aquatica sp. nov.</title>
        <authorList>
            <person name="Garcia-Roldan A."/>
            <person name="Duran-Viseras A."/>
            <person name="de la Haba R.R."/>
            <person name="Corral P."/>
            <person name="Sanchez-Porro C."/>
            <person name="Ventosa A."/>
        </authorList>
    </citation>
    <scope>NUCLEOTIDE SEQUENCE</scope>
    <source>
        <strain evidence="1">F2-12</strain>
    </source>
</reference>
<name>A0A9R1CW97_9EURY</name>
<dbReference type="EMBL" id="JAHLKM010000034">
    <property type="protein sequence ID" value="MCQ4334731.1"/>
    <property type="molecule type" value="Genomic_DNA"/>
</dbReference>
<keyword evidence="2" id="KW-1185">Reference proteome</keyword>
<dbReference type="Proteomes" id="UP001139494">
    <property type="component" value="Unassembled WGS sequence"/>
</dbReference>
<sequence>MEIDTVGDREAWVVFDAEAGWDVFVGEIDGQPPFLAWMSDTEFDAEESDIMENKSEAMRYGRFSFACYVHRGESWQPKHRRAQMKEIPFFLHRPDGRTVVPDSLESYAEAIPPELRGGEPPDYLGIQNAVVEYHH</sequence>
<protein>
    <submittedName>
        <fullName evidence="1">Uncharacterized protein</fullName>
    </submittedName>
</protein>
<evidence type="ECO:0000313" key="2">
    <source>
        <dbReference type="Proteomes" id="UP001139494"/>
    </source>
</evidence>
<accession>A0A9R1CW97</accession>
<dbReference type="AlphaFoldDB" id="A0A9R1CW97"/>
<proteinExistence type="predicted"/>
<evidence type="ECO:0000313" key="1">
    <source>
        <dbReference type="EMBL" id="MCQ4334731.1"/>
    </source>
</evidence>
<dbReference type="RefSeq" id="WP_256030812.1">
    <property type="nucleotide sequence ID" value="NZ_JAHLKM010000034.1"/>
</dbReference>
<comment type="caution">
    <text evidence="1">The sequence shown here is derived from an EMBL/GenBank/DDBJ whole genome shotgun (WGS) entry which is preliminary data.</text>
</comment>
<organism evidence="1 2">
    <name type="scientific">Natronomonas aquatica</name>
    <dbReference type="NCBI Taxonomy" id="2841590"/>
    <lineage>
        <taxon>Archaea</taxon>
        <taxon>Methanobacteriati</taxon>
        <taxon>Methanobacteriota</taxon>
        <taxon>Stenosarchaea group</taxon>
        <taxon>Halobacteria</taxon>
        <taxon>Halobacteriales</taxon>
        <taxon>Natronomonadaceae</taxon>
        <taxon>Natronomonas</taxon>
    </lineage>
</organism>